<dbReference type="PANTHER" id="PTHR38469:SF1">
    <property type="entry name" value="PERIPLASMIC PEPTIDASE SUBFAMILY S1B"/>
    <property type="match status" value="1"/>
</dbReference>
<keyword evidence="6" id="KW-0720">Serine protease</keyword>
<reference evidence="7 8" key="1">
    <citation type="submission" date="2022-06" db="EMBL/GenBank/DDBJ databases">
        <title>Endosaccharibacter gen. nov., sp. nov., endophytic bacteria isolated from sugarcane.</title>
        <authorList>
            <person name="Pitiwittayakul N."/>
            <person name="Yukphan P."/>
            <person name="Charoenyingcharoen P."/>
            <person name="Tanasupawat S."/>
        </authorList>
    </citation>
    <scope>NUCLEOTIDE SEQUENCE [LARGE SCALE GENOMIC DNA]</scope>
    <source>
        <strain evidence="7 8">KSS8</strain>
    </source>
</reference>
<evidence type="ECO:0000256" key="3">
    <source>
        <dbReference type="ARBA" id="ARBA00022670"/>
    </source>
</evidence>
<sequence>MSSPSLMQRLLRGAAPVALLCAITAPALADEGMWTMDNLPLKQLKERYGFTPSAEWISRVTQSSARLALGCSASFVSADGLVMTNHHCANECLAELSPKGQNWFQDGFKAASQGAEPKCPAMELDRLDHIEDVTDKMSQALAGKQGAAYIQAEKAADADLQKGCVAGDPTHWRCDVVTLYHGGKTALYRYKRYQDVRLVFAPDQNIAFFGGDPDNFNYPRYDLDLTVLRAYENGKPAKTTYFPFDPNGPKAGQLVFTSGNPGSTSRETPAAELALMRDFELPSGIGYLSTLDGVLWEYGRQGKQQTQDAQDDLFGIENSLKVYTGWQQFLADPKMIETKRSAEKGLLDWINADPQRKAQYGDPWEKLAPVLDKERQLYLRYVMIEGGRSARGFQGELFGYARTLVRGAAERAKPDTQRLSAFHDANLPAIEAALGSTAPVHKNLDETLLAFSLTKLRQVLGADDKTVHDVLGHQSPEQLAHAAVQGTKLADPAARMALWKGGEAAIAASTDPMIVLARQVEPEARSLRDQWDNEVMAPERQISETIAKARFARDGSNIYPDATFTQRLSFGKVEGWNENGTDVPPFTTFAGLYARATGADPFKLSKAWLDAKPHLDMNTKLDFVTTNDIIGGNSGSPVIDADGHAVGLIFDGNIHSIGGDFAYDGTNNRAVAVDTTAIIAALRSVYHDEALADELVRGHL</sequence>
<keyword evidence="3 6" id="KW-0645">Protease</keyword>
<dbReference type="InterPro" id="IPR009003">
    <property type="entry name" value="Peptidase_S1_PA"/>
</dbReference>
<evidence type="ECO:0000256" key="6">
    <source>
        <dbReference type="RuleBase" id="RU366067"/>
    </source>
</evidence>
<dbReference type="InterPro" id="IPR019500">
    <property type="entry name" value="Pep_S46"/>
</dbReference>
<feature type="signal peptide" evidence="6">
    <location>
        <begin position="1"/>
        <end position="29"/>
    </location>
</feature>
<dbReference type="Pfam" id="PF10459">
    <property type="entry name" value="Peptidase_S46"/>
    <property type="match status" value="1"/>
</dbReference>
<comment type="caution">
    <text evidence="7">The sequence shown here is derived from an EMBL/GenBank/DDBJ whole genome shotgun (WGS) entry which is preliminary data.</text>
</comment>
<dbReference type="EMBL" id="JAMSKV010000003">
    <property type="protein sequence ID" value="MCQ8277889.1"/>
    <property type="molecule type" value="Genomic_DNA"/>
</dbReference>
<evidence type="ECO:0000256" key="4">
    <source>
        <dbReference type="ARBA" id="ARBA00022729"/>
    </source>
</evidence>
<evidence type="ECO:0000256" key="5">
    <source>
        <dbReference type="ARBA" id="ARBA00022801"/>
    </source>
</evidence>
<gene>
    <name evidence="7" type="ORF">NFI95_05450</name>
</gene>
<dbReference type="InterPro" id="IPR043504">
    <property type="entry name" value="Peptidase_S1_PA_chymotrypsin"/>
</dbReference>
<dbReference type="RefSeq" id="WP_422863349.1">
    <property type="nucleotide sequence ID" value="NZ_JAMSKV010000003.1"/>
</dbReference>
<keyword evidence="4 6" id="KW-0732">Signal</keyword>
<feature type="chain" id="PRO_5045011723" description="Dipeptidyl-peptidase" evidence="6">
    <location>
        <begin position="30"/>
        <end position="700"/>
    </location>
</feature>
<dbReference type="SUPFAM" id="SSF50494">
    <property type="entry name" value="Trypsin-like serine proteases"/>
    <property type="match status" value="1"/>
</dbReference>
<evidence type="ECO:0000313" key="8">
    <source>
        <dbReference type="Proteomes" id="UP001524587"/>
    </source>
</evidence>
<dbReference type="PANTHER" id="PTHR38469">
    <property type="entry name" value="PERIPLASMIC PEPTIDASE SUBFAMILY S1B"/>
    <property type="match status" value="1"/>
</dbReference>
<comment type="similarity">
    <text evidence="1 6">Belongs to the peptidase S46 family.</text>
</comment>
<protein>
    <recommendedName>
        <fullName evidence="6">Dipeptidyl-peptidase</fullName>
        <ecNumber evidence="6">3.4.14.-</ecNumber>
    </recommendedName>
</protein>
<organism evidence="7 8">
    <name type="scientific">Endosaccharibacter trunci</name>
    <dbReference type="NCBI Taxonomy" id="2812733"/>
    <lineage>
        <taxon>Bacteria</taxon>
        <taxon>Pseudomonadati</taxon>
        <taxon>Pseudomonadota</taxon>
        <taxon>Alphaproteobacteria</taxon>
        <taxon>Acetobacterales</taxon>
        <taxon>Acetobacteraceae</taxon>
        <taxon>Endosaccharibacter</taxon>
    </lineage>
</organism>
<comment type="function">
    <text evidence="6">Catalyzes the removal of dipeptides from the N-terminus of oligopeptides.</text>
</comment>
<dbReference type="Proteomes" id="UP001524587">
    <property type="component" value="Unassembled WGS sequence"/>
</dbReference>
<name>A0ABT1W4T3_9PROT</name>
<accession>A0ABT1W4T3</accession>
<evidence type="ECO:0000256" key="2">
    <source>
        <dbReference type="ARBA" id="ARBA00022438"/>
    </source>
</evidence>
<evidence type="ECO:0000313" key="7">
    <source>
        <dbReference type="EMBL" id="MCQ8277889.1"/>
    </source>
</evidence>
<proteinExistence type="inferred from homology"/>
<keyword evidence="2 6" id="KW-0031">Aminopeptidase</keyword>
<evidence type="ECO:0000256" key="1">
    <source>
        <dbReference type="ARBA" id="ARBA00010491"/>
    </source>
</evidence>
<dbReference type="EC" id="3.4.14.-" evidence="6"/>
<keyword evidence="8" id="KW-1185">Reference proteome</keyword>
<dbReference type="Gene3D" id="2.40.10.10">
    <property type="entry name" value="Trypsin-like serine proteases"/>
    <property type="match status" value="1"/>
</dbReference>
<keyword evidence="5 6" id="KW-0378">Hydrolase</keyword>